<dbReference type="InParanoid" id="E9HEN0"/>
<keyword evidence="2" id="KW-1185">Reference proteome</keyword>
<evidence type="ECO:0000313" key="1">
    <source>
        <dbReference type="EMBL" id="EFX69817.1"/>
    </source>
</evidence>
<dbReference type="EMBL" id="GL732630">
    <property type="protein sequence ID" value="EFX69817.1"/>
    <property type="molecule type" value="Genomic_DNA"/>
</dbReference>
<proteinExistence type="predicted"/>
<dbReference type="KEGG" id="dpx:DAPPUDRAFT_258019"/>
<dbReference type="AlphaFoldDB" id="E9HEN0"/>
<name>E9HEN0_DAPPU</name>
<sequence>MEWLRKRSESFSRSCFMLIIKLSQRTKIRQDETYTNEVEKSELYVHEYTL</sequence>
<reference evidence="1 2" key="1">
    <citation type="journal article" date="2011" name="Science">
        <title>The ecoresponsive genome of Daphnia pulex.</title>
        <authorList>
            <person name="Colbourne J.K."/>
            <person name="Pfrender M.E."/>
            <person name="Gilbert D."/>
            <person name="Thomas W.K."/>
            <person name="Tucker A."/>
            <person name="Oakley T.H."/>
            <person name="Tokishita S."/>
            <person name="Aerts A."/>
            <person name="Arnold G.J."/>
            <person name="Basu M.K."/>
            <person name="Bauer D.J."/>
            <person name="Caceres C.E."/>
            <person name="Carmel L."/>
            <person name="Casola C."/>
            <person name="Choi J.H."/>
            <person name="Detter J.C."/>
            <person name="Dong Q."/>
            <person name="Dusheyko S."/>
            <person name="Eads B.D."/>
            <person name="Frohlich T."/>
            <person name="Geiler-Samerotte K.A."/>
            <person name="Gerlach D."/>
            <person name="Hatcher P."/>
            <person name="Jogdeo S."/>
            <person name="Krijgsveld J."/>
            <person name="Kriventseva E.V."/>
            <person name="Kultz D."/>
            <person name="Laforsch C."/>
            <person name="Lindquist E."/>
            <person name="Lopez J."/>
            <person name="Manak J.R."/>
            <person name="Muller J."/>
            <person name="Pangilinan J."/>
            <person name="Patwardhan R.P."/>
            <person name="Pitluck S."/>
            <person name="Pritham E.J."/>
            <person name="Rechtsteiner A."/>
            <person name="Rho M."/>
            <person name="Rogozin I.B."/>
            <person name="Sakarya O."/>
            <person name="Salamov A."/>
            <person name="Schaack S."/>
            <person name="Shapiro H."/>
            <person name="Shiga Y."/>
            <person name="Skalitzky C."/>
            <person name="Smith Z."/>
            <person name="Souvorov A."/>
            <person name="Sung W."/>
            <person name="Tang Z."/>
            <person name="Tsuchiya D."/>
            <person name="Tu H."/>
            <person name="Vos H."/>
            <person name="Wang M."/>
            <person name="Wolf Y.I."/>
            <person name="Yamagata H."/>
            <person name="Yamada T."/>
            <person name="Ye Y."/>
            <person name="Shaw J.R."/>
            <person name="Andrews J."/>
            <person name="Crease T.J."/>
            <person name="Tang H."/>
            <person name="Lucas S.M."/>
            <person name="Robertson H.M."/>
            <person name="Bork P."/>
            <person name="Koonin E.V."/>
            <person name="Zdobnov E.M."/>
            <person name="Grigoriev I.V."/>
            <person name="Lynch M."/>
            <person name="Boore J.L."/>
        </authorList>
    </citation>
    <scope>NUCLEOTIDE SEQUENCE [LARGE SCALE GENOMIC DNA]</scope>
</reference>
<accession>E9HEN0</accession>
<dbReference type="HOGENOM" id="CLU_3126439_0_0_1"/>
<gene>
    <name evidence="1" type="ORF">DAPPUDRAFT_258019</name>
</gene>
<protein>
    <submittedName>
        <fullName evidence="1">Uncharacterized protein</fullName>
    </submittedName>
</protein>
<evidence type="ECO:0000313" key="2">
    <source>
        <dbReference type="Proteomes" id="UP000000305"/>
    </source>
</evidence>
<dbReference type="Proteomes" id="UP000000305">
    <property type="component" value="Unassembled WGS sequence"/>
</dbReference>
<organism evidence="1 2">
    <name type="scientific">Daphnia pulex</name>
    <name type="common">Water flea</name>
    <dbReference type="NCBI Taxonomy" id="6669"/>
    <lineage>
        <taxon>Eukaryota</taxon>
        <taxon>Metazoa</taxon>
        <taxon>Ecdysozoa</taxon>
        <taxon>Arthropoda</taxon>
        <taxon>Crustacea</taxon>
        <taxon>Branchiopoda</taxon>
        <taxon>Diplostraca</taxon>
        <taxon>Cladocera</taxon>
        <taxon>Anomopoda</taxon>
        <taxon>Daphniidae</taxon>
        <taxon>Daphnia</taxon>
    </lineage>
</organism>